<dbReference type="GO" id="GO:0003700">
    <property type="term" value="F:DNA-binding transcription factor activity"/>
    <property type="evidence" value="ECO:0007669"/>
    <property type="project" value="InterPro"/>
</dbReference>
<gene>
    <name evidence="5" type="primary">invf3</name>
    <name evidence="5" type="ORF">BN437_1620</name>
</gene>
<organism evidence="5 6">
    <name type="scientific">Erwinia amylovora NBRC 12687 = CFBP 1232</name>
    <dbReference type="NCBI Taxonomy" id="1219359"/>
    <lineage>
        <taxon>Bacteria</taxon>
        <taxon>Pseudomonadati</taxon>
        <taxon>Pseudomonadota</taxon>
        <taxon>Gammaproteobacteria</taxon>
        <taxon>Enterobacterales</taxon>
        <taxon>Erwiniaceae</taxon>
        <taxon>Erwinia</taxon>
    </lineage>
</organism>
<sequence length="288" mass="32773">MGTFYSKAVQCRGSKRFLLKSGGNRSTSTVNHTANDVIKLNNSLIFAKPLNAASFLALSANNNGIDGEIRINQSSVLASVDTLEIEVTGDWFFEQLSMPQVAILISFLDYHSNPCRLIHPKTGDYYDESLIIQSDRFYISKVHYSGKCLMALLISRRLRPVDYGIENFLNFIRRIENYWISHFLLSQLLKEDKDSSADRLYNASKSYGVSESYFRKLCHNTFSRGPKKQLRIWRASHSALQLIEKDNSIATIAGNNGYASSSHFSSEIKSIFGIRPREFKDLKGFFYE</sequence>
<dbReference type="Proteomes" id="UP000013111">
    <property type="component" value="Unassembled WGS sequence"/>
</dbReference>
<accession>A0A830ZSK4</accession>
<evidence type="ECO:0000313" key="6">
    <source>
        <dbReference type="Proteomes" id="UP000013111"/>
    </source>
</evidence>
<dbReference type="PANTHER" id="PTHR43280">
    <property type="entry name" value="ARAC-FAMILY TRANSCRIPTIONAL REGULATOR"/>
    <property type="match status" value="1"/>
</dbReference>
<evidence type="ECO:0000313" key="5">
    <source>
        <dbReference type="EMBL" id="CCO93555.1"/>
    </source>
</evidence>
<proteinExistence type="predicted"/>
<dbReference type="SUPFAM" id="SSF46689">
    <property type="entry name" value="Homeodomain-like"/>
    <property type="match status" value="1"/>
</dbReference>
<keyword evidence="1" id="KW-0805">Transcription regulation</keyword>
<reference evidence="5 6" key="2">
    <citation type="submission" date="2013-04" db="EMBL/GenBank/DDBJ databases">
        <title>Comparative genomics of 12 strains of Erwinia amylovora identifies a pan-genome with a large conserved core and provides insights into host specificity.</title>
        <authorList>
            <person name="Mann R.A."/>
            <person name="Smits T.H.M."/>
            <person name="Buehlmann A."/>
            <person name="Blom J."/>
            <person name="Goesmann A."/>
            <person name="Frey J.E."/>
            <person name="Plummer K.M."/>
            <person name="Beer S.V."/>
            <person name="Luck J."/>
            <person name="Duffy B."/>
            <person name="Rodoni B."/>
        </authorList>
    </citation>
    <scope>NUCLEOTIDE SEQUENCE [LARGE SCALE GENOMIC DNA]</scope>
    <source>
        <strain evidence="6">CFBP 1232</strain>
    </source>
</reference>
<dbReference type="PANTHER" id="PTHR43280:SF2">
    <property type="entry name" value="HTH-TYPE TRANSCRIPTIONAL REGULATOR EXSA"/>
    <property type="match status" value="1"/>
</dbReference>
<dbReference type="AlphaFoldDB" id="A0A830ZSK4"/>
<evidence type="ECO:0000256" key="1">
    <source>
        <dbReference type="ARBA" id="ARBA00023015"/>
    </source>
</evidence>
<dbReference type="RefSeq" id="WP_004157273.1">
    <property type="nucleotide sequence ID" value="NZ_BAYW01000002.1"/>
</dbReference>
<evidence type="ECO:0000256" key="3">
    <source>
        <dbReference type="ARBA" id="ARBA00023163"/>
    </source>
</evidence>
<feature type="domain" description="HTH araC/xylS-type" evidence="4">
    <location>
        <begin position="183"/>
        <end position="282"/>
    </location>
</feature>
<reference evidence="5 6" key="1">
    <citation type="submission" date="2012-11" db="EMBL/GenBank/DDBJ databases">
        <authorList>
            <person name="Linke B."/>
        </authorList>
    </citation>
    <scope>NUCLEOTIDE SEQUENCE [LARGE SCALE GENOMIC DNA]</scope>
    <source>
        <strain evidence="6">CFBP 1232</strain>
    </source>
</reference>
<dbReference type="PROSITE" id="PS01124">
    <property type="entry name" value="HTH_ARAC_FAMILY_2"/>
    <property type="match status" value="1"/>
</dbReference>
<evidence type="ECO:0000259" key="4">
    <source>
        <dbReference type="PROSITE" id="PS01124"/>
    </source>
</evidence>
<name>A0A830ZSK4_ERWAM</name>
<dbReference type="GO" id="GO:0043565">
    <property type="term" value="F:sequence-specific DNA binding"/>
    <property type="evidence" value="ECO:0007669"/>
    <property type="project" value="InterPro"/>
</dbReference>
<evidence type="ECO:0000256" key="2">
    <source>
        <dbReference type="ARBA" id="ARBA00023125"/>
    </source>
</evidence>
<dbReference type="EMBL" id="CAPB01000012">
    <property type="protein sequence ID" value="CCO93555.1"/>
    <property type="molecule type" value="Genomic_DNA"/>
</dbReference>
<comment type="caution">
    <text evidence="5">The sequence shown here is derived from an EMBL/GenBank/DDBJ whole genome shotgun (WGS) entry which is preliminary data.</text>
</comment>
<keyword evidence="2" id="KW-0238">DNA-binding</keyword>
<dbReference type="SMART" id="SM00342">
    <property type="entry name" value="HTH_ARAC"/>
    <property type="match status" value="1"/>
</dbReference>
<keyword evidence="3" id="KW-0804">Transcription</keyword>
<protein>
    <submittedName>
        <fullName evidence="5">Type III secretion system transcriptional regulator InvF</fullName>
    </submittedName>
</protein>
<dbReference type="Pfam" id="PF12833">
    <property type="entry name" value="HTH_18"/>
    <property type="match status" value="1"/>
</dbReference>
<dbReference type="GeneID" id="97605854"/>
<dbReference type="Gene3D" id="1.10.10.60">
    <property type="entry name" value="Homeodomain-like"/>
    <property type="match status" value="1"/>
</dbReference>
<dbReference type="InterPro" id="IPR009057">
    <property type="entry name" value="Homeodomain-like_sf"/>
</dbReference>
<dbReference type="InterPro" id="IPR018060">
    <property type="entry name" value="HTH_AraC"/>
</dbReference>